<organism evidence="2 3">
    <name type="scientific">Fodinicola feengrottensis</name>
    <dbReference type="NCBI Taxonomy" id="435914"/>
    <lineage>
        <taxon>Bacteria</taxon>
        <taxon>Bacillati</taxon>
        <taxon>Actinomycetota</taxon>
        <taxon>Actinomycetes</taxon>
        <taxon>Mycobacteriales</taxon>
        <taxon>Fodinicola</taxon>
    </lineage>
</organism>
<dbReference type="Proteomes" id="UP001500618">
    <property type="component" value="Unassembled WGS sequence"/>
</dbReference>
<evidence type="ECO:0000256" key="1">
    <source>
        <dbReference type="SAM" id="Phobius"/>
    </source>
</evidence>
<gene>
    <name evidence="2" type="ORF">GCM10009765_60280</name>
</gene>
<dbReference type="EMBL" id="BAAANY010000025">
    <property type="protein sequence ID" value="GAA1702769.1"/>
    <property type="molecule type" value="Genomic_DNA"/>
</dbReference>
<keyword evidence="1" id="KW-1133">Transmembrane helix</keyword>
<evidence type="ECO:0000313" key="3">
    <source>
        <dbReference type="Proteomes" id="UP001500618"/>
    </source>
</evidence>
<evidence type="ECO:0000313" key="2">
    <source>
        <dbReference type="EMBL" id="GAA1702769.1"/>
    </source>
</evidence>
<reference evidence="3" key="1">
    <citation type="journal article" date="2019" name="Int. J. Syst. Evol. Microbiol.">
        <title>The Global Catalogue of Microorganisms (GCM) 10K type strain sequencing project: providing services to taxonomists for standard genome sequencing and annotation.</title>
        <authorList>
            <consortium name="The Broad Institute Genomics Platform"/>
            <consortium name="The Broad Institute Genome Sequencing Center for Infectious Disease"/>
            <person name="Wu L."/>
            <person name="Ma J."/>
        </authorList>
    </citation>
    <scope>NUCLEOTIDE SEQUENCE [LARGE SCALE GENOMIC DNA]</scope>
    <source>
        <strain evidence="3">JCM 14718</strain>
    </source>
</reference>
<name>A0ABP4UCY8_9ACTN</name>
<keyword evidence="1" id="KW-0812">Transmembrane</keyword>
<accession>A0ABP4UCY8</accession>
<proteinExistence type="predicted"/>
<comment type="caution">
    <text evidence="2">The sequence shown here is derived from an EMBL/GenBank/DDBJ whole genome shotgun (WGS) entry which is preliminary data.</text>
</comment>
<protein>
    <submittedName>
        <fullName evidence="2">Uncharacterized protein</fullName>
    </submittedName>
</protein>
<sequence>MNGLLVAADVALLLVMCTVPALLVRMFLNAGRAASWLSEHWHDWRCGPAPAGPPLERTAATLRRLRTMIDSPQHLSATRYHGIQLAYDRTLSDACAALGIAEDLCSTCGFAHSIERVRIEAELEHAGFSFANPTQNHHPC</sequence>
<keyword evidence="1" id="KW-0472">Membrane</keyword>
<keyword evidence="3" id="KW-1185">Reference proteome</keyword>
<feature type="transmembrane region" description="Helical" evidence="1">
    <location>
        <begin position="6"/>
        <end position="28"/>
    </location>
</feature>
<dbReference type="RefSeq" id="WP_163571826.1">
    <property type="nucleotide sequence ID" value="NZ_BAAANY010000025.1"/>
</dbReference>